<dbReference type="InterPro" id="IPR036592">
    <property type="entry name" value="PSI_PsaL_sf"/>
</dbReference>
<evidence type="ECO:0000259" key="9">
    <source>
        <dbReference type="Pfam" id="PF02605"/>
    </source>
</evidence>
<evidence type="ECO:0000256" key="5">
    <source>
        <dbReference type="ARBA" id="ARBA00022836"/>
    </source>
</evidence>
<sequence>MATAYAPMASQVMKSGMVHSRPRGLSGAALTRRPRFTVKAIQPEKPTYQVVQPINGDPFIGSLETPVTSSPLVAWYLSNLPAYRTAVSPLLRRQAADRRRVGQVHRRLLLRRHLRRALGILPPLRARPPLLLQVDVRAPYANPLLSTHVGR</sequence>
<name>A0A8T0V1A2_PANVG</name>
<dbReference type="InterPro" id="IPR003757">
    <property type="entry name" value="PSI_PsaL"/>
</dbReference>
<evidence type="ECO:0000256" key="4">
    <source>
        <dbReference type="ARBA" id="ARBA00022692"/>
    </source>
</evidence>
<keyword evidence="11" id="KW-1185">Reference proteome</keyword>
<dbReference type="InterPro" id="IPR022980">
    <property type="entry name" value="PSI_suXI"/>
</dbReference>
<accession>A0A8T0V1A2</accession>
<dbReference type="EMBL" id="CM029041">
    <property type="protein sequence ID" value="KAG2628910.1"/>
    <property type="molecule type" value="Genomic_DNA"/>
</dbReference>
<organism evidence="10 11">
    <name type="scientific">Panicum virgatum</name>
    <name type="common">Blackwell switchgrass</name>
    <dbReference type="NCBI Taxonomy" id="38727"/>
    <lineage>
        <taxon>Eukaryota</taxon>
        <taxon>Viridiplantae</taxon>
        <taxon>Streptophyta</taxon>
        <taxon>Embryophyta</taxon>
        <taxon>Tracheophyta</taxon>
        <taxon>Spermatophyta</taxon>
        <taxon>Magnoliopsida</taxon>
        <taxon>Liliopsida</taxon>
        <taxon>Poales</taxon>
        <taxon>Poaceae</taxon>
        <taxon>PACMAD clade</taxon>
        <taxon>Panicoideae</taxon>
        <taxon>Panicodae</taxon>
        <taxon>Paniceae</taxon>
        <taxon>Panicinae</taxon>
        <taxon>Panicum</taxon>
        <taxon>Panicum sect. Hiantes</taxon>
    </lineage>
</organism>
<evidence type="ECO:0000256" key="7">
    <source>
        <dbReference type="ARBA" id="ARBA00023136"/>
    </source>
</evidence>
<comment type="similarity">
    <text evidence="2">Belongs to the PsaL family.</text>
</comment>
<dbReference type="Proteomes" id="UP000823388">
    <property type="component" value="Chromosome 3K"/>
</dbReference>
<keyword evidence="6" id="KW-1133">Transmembrane helix</keyword>
<dbReference type="PANTHER" id="PTHR34803">
    <property type="entry name" value="PHOTOSYSTEM I REACTION CENTER SUBUNIT XI, CHLOROPLASTIC"/>
    <property type="match status" value="1"/>
</dbReference>
<protein>
    <recommendedName>
        <fullName evidence="8">PSI subunit V</fullName>
    </recommendedName>
</protein>
<feature type="domain" description="Photosystem I PsaL reaction centre subunit XI" evidence="9">
    <location>
        <begin position="50"/>
        <end position="92"/>
    </location>
</feature>
<evidence type="ECO:0000313" key="10">
    <source>
        <dbReference type="EMBL" id="KAG2628910.1"/>
    </source>
</evidence>
<dbReference type="SUPFAM" id="SSF81568">
    <property type="entry name" value="Photosystem I reaction center subunit XI, PsaL"/>
    <property type="match status" value="1"/>
</dbReference>
<comment type="caution">
    <text evidence="10">The sequence shown here is derived from an EMBL/GenBank/DDBJ whole genome shotgun (WGS) entry which is preliminary data.</text>
</comment>
<evidence type="ECO:0000256" key="8">
    <source>
        <dbReference type="ARBA" id="ARBA00032768"/>
    </source>
</evidence>
<evidence type="ECO:0000313" key="11">
    <source>
        <dbReference type="Proteomes" id="UP000823388"/>
    </source>
</evidence>
<evidence type="ECO:0000256" key="1">
    <source>
        <dbReference type="ARBA" id="ARBA00004141"/>
    </source>
</evidence>
<evidence type="ECO:0000256" key="2">
    <source>
        <dbReference type="ARBA" id="ARBA00008820"/>
    </source>
</evidence>
<evidence type="ECO:0000256" key="3">
    <source>
        <dbReference type="ARBA" id="ARBA00022531"/>
    </source>
</evidence>
<dbReference type="AlphaFoldDB" id="A0A8T0V1A2"/>
<keyword evidence="3" id="KW-0602">Photosynthesis</keyword>
<comment type="subcellular location">
    <subcellularLocation>
        <location evidence="1">Membrane</location>
        <topology evidence="1">Multi-pass membrane protein</topology>
    </subcellularLocation>
</comment>
<evidence type="ECO:0000256" key="6">
    <source>
        <dbReference type="ARBA" id="ARBA00022989"/>
    </source>
</evidence>
<dbReference type="GO" id="GO:0015979">
    <property type="term" value="P:photosynthesis"/>
    <property type="evidence" value="ECO:0007669"/>
    <property type="project" value="UniProtKB-KW"/>
</dbReference>
<keyword evidence="7" id="KW-0472">Membrane</keyword>
<dbReference type="Gene3D" id="1.20.1240.10">
    <property type="entry name" value="Photosystem I PsaL, reaction centre subunit XI"/>
    <property type="match status" value="1"/>
</dbReference>
<keyword evidence="5" id="KW-0603">Photosystem I</keyword>
<gene>
    <name evidence="10" type="ORF">PVAP13_3KG403900</name>
</gene>
<dbReference type="GO" id="GO:0009538">
    <property type="term" value="C:photosystem I reaction center"/>
    <property type="evidence" value="ECO:0007669"/>
    <property type="project" value="InterPro"/>
</dbReference>
<reference evidence="10" key="1">
    <citation type="submission" date="2020-05" db="EMBL/GenBank/DDBJ databases">
        <title>WGS assembly of Panicum virgatum.</title>
        <authorList>
            <person name="Lovell J.T."/>
            <person name="Jenkins J."/>
            <person name="Shu S."/>
            <person name="Juenger T.E."/>
            <person name="Schmutz J."/>
        </authorList>
    </citation>
    <scope>NUCLEOTIDE SEQUENCE</scope>
    <source>
        <strain evidence="10">AP13</strain>
    </source>
</reference>
<keyword evidence="4" id="KW-0812">Transmembrane</keyword>
<dbReference type="PANTHER" id="PTHR34803:SF2">
    <property type="entry name" value="PHOTOSYSTEM I REACTION CENTER SUBUNIT XI, CHLOROPLASTIC"/>
    <property type="match status" value="1"/>
</dbReference>
<proteinExistence type="inferred from homology"/>
<dbReference type="Pfam" id="PF02605">
    <property type="entry name" value="PsaL"/>
    <property type="match status" value="1"/>
</dbReference>
<dbReference type="GO" id="GO:0009535">
    <property type="term" value="C:chloroplast thylakoid membrane"/>
    <property type="evidence" value="ECO:0007669"/>
    <property type="project" value="TreeGrafter"/>
</dbReference>